<evidence type="ECO:0000313" key="3">
    <source>
        <dbReference type="Proteomes" id="UP000193307"/>
    </source>
</evidence>
<dbReference type="InterPro" id="IPR029044">
    <property type="entry name" value="Nucleotide-diphossugar_trans"/>
</dbReference>
<dbReference type="EMBL" id="FWFW01000023">
    <property type="protein sequence ID" value="SLN70611.1"/>
    <property type="molecule type" value="Genomic_DNA"/>
</dbReference>
<keyword evidence="3" id="KW-1185">Reference proteome</keyword>
<reference evidence="2 3" key="1">
    <citation type="submission" date="2017-03" db="EMBL/GenBank/DDBJ databases">
        <authorList>
            <person name="Afonso C.L."/>
            <person name="Miller P.J."/>
            <person name="Scott M.A."/>
            <person name="Spackman E."/>
            <person name="Goraichik I."/>
            <person name="Dimitrov K.M."/>
            <person name="Suarez D.L."/>
            <person name="Swayne D.E."/>
        </authorList>
    </citation>
    <scope>NUCLEOTIDE SEQUENCE [LARGE SCALE GENOMIC DNA]</scope>
    <source>
        <strain evidence="2 3">CECT 7971</strain>
    </source>
</reference>
<evidence type="ECO:0000259" key="1">
    <source>
        <dbReference type="Pfam" id="PF01755"/>
    </source>
</evidence>
<evidence type="ECO:0000313" key="2">
    <source>
        <dbReference type="EMBL" id="SLN70611.1"/>
    </source>
</evidence>
<dbReference type="AlphaFoldDB" id="A0A1Y5TVC3"/>
<dbReference type="Gene3D" id="3.90.550.10">
    <property type="entry name" value="Spore Coat Polysaccharide Biosynthesis Protein SpsA, Chain A"/>
    <property type="match status" value="1"/>
</dbReference>
<protein>
    <submittedName>
        <fullName evidence="2">Glycosyltransferase family 25 (LPS biosynthesis protein)</fullName>
    </submittedName>
</protein>
<proteinExistence type="predicted"/>
<dbReference type="STRING" id="658057.SAMN04488032_1266"/>
<dbReference type="CDD" id="cd06532">
    <property type="entry name" value="Glyco_transf_25"/>
    <property type="match status" value="1"/>
</dbReference>
<sequence>MSNLATYLINLDRATERLLSAETKINRAGLQYERITAVDGSKLTRQQKGQYNEALAYKHFGRSLSGGEIGCYLSHVNAVDLFLKTDMEYGLVLEDDIKLDCDFNSVLQELIEFLNSHKESGYDIVNLCNEPKKSYNQLHTIAVTNGNFDLCRAHFFPVRTTAILWTRQGAEKFRAACHPIHSPVDQFLKDWCIENDNGLCFLNPPVTHTDAESQIDFISQHSKATRGTRATNYFIRKQLRSLRNNRTAQKSCRAYEKSLE</sequence>
<dbReference type="InterPro" id="IPR002654">
    <property type="entry name" value="Glyco_trans_25"/>
</dbReference>
<dbReference type="Pfam" id="PF01755">
    <property type="entry name" value="Glyco_transf_25"/>
    <property type="match status" value="1"/>
</dbReference>
<feature type="domain" description="Glycosyl transferase family 25" evidence="1">
    <location>
        <begin position="6"/>
        <end position="187"/>
    </location>
</feature>
<organism evidence="2 3">
    <name type="scientific">Pacificibacter marinus</name>
    <dbReference type="NCBI Taxonomy" id="658057"/>
    <lineage>
        <taxon>Bacteria</taxon>
        <taxon>Pseudomonadati</taxon>
        <taxon>Pseudomonadota</taxon>
        <taxon>Alphaproteobacteria</taxon>
        <taxon>Rhodobacterales</taxon>
        <taxon>Roseobacteraceae</taxon>
        <taxon>Pacificibacter</taxon>
    </lineage>
</organism>
<dbReference type="RefSeq" id="WP_085850850.1">
    <property type="nucleotide sequence ID" value="NZ_FNZV01000026.1"/>
</dbReference>
<dbReference type="OrthoDB" id="259382at2"/>
<dbReference type="GO" id="GO:0016740">
    <property type="term" value="F:transferase activity"/>
    <property type="evidence" value="ECO:0007669"/>
    <property type="project" value="UniProtKB-KW"/>
</dbReference>
<keyword evidence="2" id="KW-0808">Transferase</keyword>
<gene>
    <name evidence="2" type="ORF">PAM7971_03784</name>
</gene>
<name>A0A1Y5TVC3_9RHOB</name>
<dbReference type="Proteomes" id="UP000193307">
    <property type="component" value="Unassembled WGS sequence"/>
</dbReference>
<accession>A0A1Y5TVC3</accession>